<dbReference type="AlphaFoldDB" id="A0A8B9XYJ3"/>
<organism evidence="2 3">
    <name type="scientific">Bos mutus grunniens</name>
    <name type="common">Wild yak</name>
    <name type="synonym">Bos grunniens</name>
    <dbReference type="NCBI Taxonomy" id="30521"/>
    <lineage>
        <taxon>Eukaryota</taxon>
        <taxon>Metazoa</taxon>
        <taxon>Chordata</taxon>
        <taxon>Craniata</taxon>
        <taxon>Vertebrata</taxon>
        <taxon>Euteleostomi</taxon>
        <taxon>Mammalia</taxon>
        <taxon>Eutheria</taxon>
        <taxon>Laurasiatheria</taxon>
        <taxon>Artiodactyla</taxon>
        <taxon>Ruminantia</taxon>
        <taxon>Pecora</taxon>
        <taxon>Bovidae</taxon>
        <taxon>Bovinae</taxon>
        <taxon>Bos</taxon>
    </lineage>
</organism>
<feature type="compositionally biased region" description="Basic and acidic residues" evidence="1">
    <location>
        <begin position="131"/>
        <end position="141"/>
    </location>
</feature>
<keyword evidence="3" id="KW-1185">Reference proteome</keyword>
<evidence type="ECO:0000256" key="1">
    <source>
        <dbReference type="SAM" id="MobiDB-lite"/>
    </source>
</evidence>
<evidence type="ECO:0000313" key="2">
    <source>
        <dbReference type="Ensembl" id="ENSBGRP00000027650.1"/>
    </source>
</evidence>
<sequence>VGVPQHAGGDIQLWHSLDRAQQECGETQEGPHGPDEQTGALGPPPPPLPPAGHGVHQHTVSVLADGHDQEDADEEVGLDDAVDQAAEERSERPVEFVPDVLCPEGQAQDEHQVRSRQVGQVDFCRVQTPSGHEEDGQHKEVPQQPAKADGEDAGGQHSVQQGPGFPSFVTGCGAGAGAGSGWESGAPGGPRTPSTVTCKEQHTEHHAGGSLL</sequence>
<reference evidence="2" key="1">
    <citation type="submission" date="2019-05" db="EMBL/GenBank/DDBJ databases">
        <authorList>
            <person name="Zhang S."/>
            <person name="Liu J."/>
        </authorList>
    </citation>
    <scope>NUCLEOTIDE SEQUENCE [LARGE SCALE GENOMIC DNA]</scope>
</reference>
<feature type="region of interest" description="Disordered" evidence="1">
    <location>
        <begin position="1"/>
        <end position="58"/>
    </location>
</feature>
<reference evidence="2" key="2">
    <citation type="submission" date="2025-08" db="UniProtKB">
        <authorList>
            <consortium name="Ensembl"/>
        </authorList>
    </citation>
    <scope>IDENTIFICATION</scope>
</reference>
<feature type="compositionally biased region" description="Gly residues" evidence="1">
    <location>
        <begin position="179"/>
        <end position="188"/>
    </location>
</feature>
<evidence type="ECO:0000313" key="3">
    <source>
        <dbReference type="Proteomes" id="UP000694520"/>
    </source>
</evidence>
<feature type="compositionally biased region" description="Basic and acidic residues" evidence="1">
    <location>
        <begin position="199"/>
        <end position="212"/>
    </location>
</feature>
<accession>A0A8B9XYJ3</accession>
<feature type="region of interest" description="Disordered" evidence="1">
    <location>
        <begin position="127"/>
        <end position="161"/>
    </location>
</feature>
<dbReference type="Ensembl" id="ENSBGRT00000031955.1">
    <property type="protein sequence ID" value="ENSBGRP00000027650.1"/>
    <property type="gene ID" value="ENSBGRG00000017436.1"/>
</dbReference>
<feature type="region of interest" description="Disordered" evidence="1">
    <location>
        <begin position="179"/>
        <end position="212"/>
    </location>
</feature>
<name>A0A8B9XYJ3_BOSMU</name>
<proteinExistence type="predicted"/>
<dbReference type="Proteomes" id="UP000694520">
    <property type="component" value="Chromosome 17"/>
</dbReference>
<protein>
    <submittedName>
        <fullName evidence="2">Uncharacterized protein</fullName>
    </submittedName>
</protein>
<reference evidence="2" key="3">
    <citation type="submission" date="2025-09" db="UniProtKB">
        <authorList>
            <consortium name="Ensembl"/>
        </authorList>
    </citation>
    <scope>IDENTIFICATION</scope>
</reference>
<dbReference type="GeneTree" id="ENSGT00910000147588"/>